<dbReference type="EMBL" id="CAJFDI010000006">
    <property type="protein sequence ID" value="CAD5233990.1"/>
    <property type="molecule type" value="Genomic_DNA"/>
</dbReference>
<feature type="chain" id="PRO_5035360027" evidence="1">
    <location>
        <begin position="21"/>
        <end position="71"/>
    </location>
</feature>
<evidence type="ECO:0000256" key="1">
    <source>
        <dbReference type="SAM" id="SignalP"/>
    </source>
</evidence>
<evidence type="ECO:0000313" key="3">
    <source>
        <dbReference type="Proteomes" id="UP000095284"/>
    </source>
</evidence>
<dbReference type="Proteomes" id="UP000659654">
    <property type="component" value="Unassembled WGS sequence"/>
</dbReference>
<dbReference type="AlphaFoldDB" id="A0A1I7SLC8"/>
<protein>
    <submittedName>
        <fullName evidence="2">(pine wood nematode) hypothetical protein</fullName>
    </submittedName>
</protein>
<evidence type="ECO:0000313" key="2">
    <source>
        <dbReference type="EMBL" id="CAD5233990.1"/>
    </source>
</evidence>
<reference evidence="5" key="1">
    <citation type="submission" date="2016-11" db="UniProtKB">
        <authorList>
            <consortium name="WormBaseParasite"/>
        </authorList>
    </citation>
    <scope>IDENTIFICATION</scope>
</reference>
<dbReference type="EMBL" id="CAJFCV020000006">
    <property type="protein sequence ID" value="CAG9129495.1"/>
    <property type="molecule type" value="Genomic_DNA"/>
</dbReference>
<feature type="signal peptide" evidence="1">
    <location>
        <begin position="1"/>
        <end position="20"/>
    </location>
</feature>
<organism evidence="3 5">
    <name type="scientific">Bursaphelenchus xylophilus</name>
    <name type="common">Pinewood nematode worm</name>
    <name type="synonym">Aphelenchoides xylophilus</name>
    <dbReference type="NCBI Taxonomy" id="6326"/>
    <lineage>
        <taxon>Eukaryota</taxon>
        <taxon>Metazoa</taxon>
        <taxon>Ecdysozoa</taxon>
        <taxon>Nematoda</taxon>
        <taxon>Chromadorea</taxon>
        <taxon>Rhabditida</taxon>
        <taxon>Tylenchina</taxon>
        <taxon>Tylenchomorpha</taxon>
        <taxon>Aphelenchoidea</taxon>
        <taxon>Aphelenchoididae</taxon>
        <taxon>Bursaphelenchus</taxon>
    </lineage>
</organism>
<name>A0A1I7SLC8_BURXY</name>
<evidence type="ECO:0000313" key="4">
    <source>
        <dbReference type="Proteomes" id="UP000659654"/>
    </source>
</evidence>
<dbReference type="WBParaSite" id="BXY_1386000.1">
    <property type="protein sequence ID" value="BXY_1386000.1"/>
    <property type="gene ID" value="BXY_1386000"/>
</dbReference>
<accession>A0A1I7SLC8</accession>
<keyword evidence="1" id="KW-0732">Signal</keyword>
<dbReference type="Proteomes" id="UP000582659">
    <property type="component" value="Unassembled WGS sequence"/>
</dbReference>
<proteinExistence type="predicted"/>
<keyword evidence="4" id="KW-1185">Reference proteome</keyword>
<evidence type="ECO:0000313" key="5">
    <source>
        <dbReference type="WBParaSite" id="BXY_1386000.1"/>
    </source>
</evidence>
<dbReference type="Proteomes" id="UP000095284">
    <property type="component" value="Unplaced"/>
</dbReference>
<gene>
    <name evidence="2" type="ORF">BXYJ_LOCUS14081</name>
</gene>
<sequence length="71" mass="6900">MKQLLLVLCVLSLAIARTTAQFGPLGILGGLLNPGMGMGGMGMMGPPMGMGGMGPGMGMGMGPGMMGGGWG</sequence>
<reference evidence="2" key="2">
    <citation type="submission" date="2020-09" db="EMBL/GenBank/DDBJ databases">
        <authorList>
            <person name="Kikuchi T."/>
        </authorList>
    </citation>
    <scope>NUCLEOTIDE SEQUENCE</scope>
    <source>
        <strain evidence="2">Ka4C1</strain>
    </source>
</reference>